<protein>
    <recommendedName>
        <fullName evidence="2">pre-crRNA processing endonuclease</fullName>
        <ecNumber evidence="2">3.1.-.-</ecNumber>
    </recommendedName>
</protein>
<dbReference type="GO" id="GO:0016787">
    <property type="term" value="F:hydrolase activity"/>
    <property type="evidence" value="ECO:0007669"/>
    <property type="project" value="UniProtKB-KW"/>
</dbReference>
<keyword evidence="2" id="KW-0540">Nuclease</keyword>
<evidence type="ECO:0000313" key="3">
    <source>
        <dbReference type="EMBL" id="RCK79052.1"/>
    </source>
</evidence>
<dbReference type="GO" id="GO:0003723">
    <property type="term" value="F:RNA binding"/>
    <property type="evidence" value="ECO:0007669"/>
    <property type="project" value="UniProtKB-UniRule"/>
</dbReference>
<dbReference type="GO" id="GO:0043571">
    <property type="term" value="P:maintenance of CRISPR repeat elements"/>
    <property type="evidence" value="ECO:0007669"/>
    <property type="project" value="UniProtKB-UniRule"/>
</dbReference>
<dbReference type="AlphaFoldDB" id="A0A367ZNU2"/>
<dbReference type="Gene3D" id="3.30.70.2660">
    <property type="match status" value="1"/>
</dbReference>
<dbReference type="EC" id="3.1.-.-" evidence="2"/>
<keyword evidence="2" id="KW-0378">Hydrolase</keyword>
<dbReference type="InterPro" id="IPR010155">
    <property type="entry name" value="CRISPR-assoc_prot_Cas5d"/>
</dbReference>
<dbReference type="NCBIfam" id="TIGR02593">
    <property type="entry name" value="CRISPR_cas5"/>
    <property type="match status" value="1"/>
</dbReference>
<comment type="similarity">
    <text evidence="2">Belongs to the CRISPR-associated protein Cas5 family. Subtype I-C/Dvulg subfamily.</text>
</comment>
<dbReference type="InterPro" id="IPR021124">
    <property type="entry name" value="CRISPR-assoc_prot_Cas5"/>
</dbReference>
<dbReference type="CDD" id="cd09752">
    <property type="entry name" value="Cas5_I-C"/>
    <property type="match status" value="1"/>
</dbReference>
<comment type="caution">
    <text evidence="3">The sequence shown here is derived from an EMBL/GenBank/DDBJ whole genome shotgun (WGS) entry which is preliminary data.</text>
</comment>
<organism evidence="3 4">
    <name type="scientific">Candidatus Ozemobacter sibiricus</name>
    <dbReference type="NCBI Taxonomy" id="2268124"/>
    <lineage>
        <taxon>Bacteria</taxon>
        <taxon>Candidatus Ozemobacteria</taxon>
        <taxon>Candidatus Ozemobacterales</taxon>
        <taxon>Candidatus Ozemobacteraceae</taxon>
        <taxon>Candidatus Ozemobacter</taxon>
    </lineage>
</organism>
<dbReference type="InterPro" id="IPR013422">
    <property type="entry name" value="CRISPR-assoc_prot_Cas5_N"/>
</dbReference>
<evidence type="ECO:0000256" key="2">
    <source>
        <dbReference type="PIRNR" id="PIRNR029950"/>
    </source>
</evidence>
<dbReference type="PIRSF" id="PIRSF029950">
    <property type="entry name" value="Cas_CT1134"/>
    <property type="match status" value="1"/>
</dbReference>
<keyword evidence="2" id="KW-0694">RNA-binding</keyword>
<comment type="function">
    <text evidence="2">CRISPR (clustered regularly interspaced short palindromic repeat) is an adaptive immune system that provides protection against mobile genetic elements (viruses, transposable elements and conjugative plasmids). CRISPR clusters contain spacers, sequences complementary to antecedent mobile elements, and target invading nucleic acids. CRISPR clusters are transcribed and processed into CRISPR RNA (crRNA).</text>
</comment>
<keyword evidence="1 2" id="KW-0051">Antiviral defense</keyword>
<gene>
    <name evidence="3" type="ORF">OZSIB_0394</name>
</gene>
<proteinExistence type="inferred from homology"/>
<dbReference type="GO" id="GO:0051607">
    <property type="term" value="P:defense response to virus"/>
    <property type="evidence" value="ECO:0007669"/>
    <property type="project" value="UniProtKB-UniRule"/>
</dbReference>
<sequence>MKGFCLEVSGPFACFTRPEMKVERVSYDVITPSAARAIFDAILWKPAIRWVITRIEVLAPIQWISVRRNEVAKTAIPRSTGIFIEDDRQQRAALLLRDVRYRLHGRFEVLPADRRPKACNPVPDSLIEPEEQKAEPDLPSLPLAQVEAKYAAMFERRARLGKHFHQPYLGCREFAADVRLVDASTRQPPPVDDSRELGWMLYDLDFSDPADPRPMFYRPSMKSGVIEVPHPESPEIRR</sequence>
<accession>A0A367ZNU2</accession>
<keyword evidence="2" id="KW-0255">Endonuclease</keyword>
<dbReference type="Pfam" id="PF09704">
    <property type="entry name" value="Cas_Cas5d"/>
    <property type="match status" value="2"/>
</dbReference>
<dbReference type="NCBIfam" id="TIGR01876">
    <property type="entry name" value="cas_Cas5d"/>
    <property type="match status" value="1"/>
</dbReference>
<reference evidence="3 4" key="1">
    <citation type="submission" date="2018-05" db="EMBL/GenBank/DDBJ databases">
        <title>A metagenomic window into the 2 km-deep terrestrial subsurface aquifer revealed taxonomically and functionally diverse microbial community comprising novel uncultured bacterial lineages.</title>
        <authorList>
            <person name="Kadnikov V.V."/>
            <person name="Mardanov A.V."/>
            <person name="Beletsky A.V."/>
            <person name="Banks D."/>
            <person name="Pimenov N.V."/>
            <person name="Frank Y.A."/>
            <person name="Karnachuk O.V."/>
            <person name="Ravin N.V."/>
        </authorList>
    </citation>
    <scope>NUCLEOTIDE SEQUENCE [LARGE SCALE GENOMIC DNA]</scope>
    <source>
        <strain evidence="3">BY5</strain>
    </source>
</reference>
<dbReference type="Proteomes" id="UP000252355">
    <property type="component" value="Unassembled WGS sequence"/>
</dbReference>
<evidence type="ECO:0000313" key="4">
    <source>
        <dbReference type="Proteomes" id="UP000252355"/>
    </source>
</evidence>
<evidence type="ECO:0000256" key="1">
    <source>
        <dbReference type="ARBA" id="ARBA00023118"/>
    </source>
</evidence>
<dbReference type="GO" id="GO:0004519">
    <property type="term" value="F:endonuclease activity"/>
    <property type="evidence" value="ECO:0007669"/>
    <property type="project" value="UniProtKB-UniRule"/>
</dbReference>
<dbReference type="EMBL" id="QOQW01000016">
    <property type="protein sequence ID" value="RCK79052.1"/>
    <property type="molecule type" value="Genomic_DNA"/>
</dbReference>
<name>A0A367ZNU2_9BACT</name>